<dbReference type="Gene3D" id="3.30.450.30">
    <property type="entry name" value="Dynein light chain 2a, cytoplasmic"/>
    <property type="match status" value="1"/>
</dbReference>
<name>A0A660SBT0_UNCT6</name>
<protein>
    <recommendedName>
        <fullName evidence="3">Roadblock/LAMTOR2 domain-containing protein</fullName>
    </recommendedName>
</protein>
<dbReference type="EMBL" id="QNBC01000003">
    <property type="protein sequence ID" value="RKX68103.1"/>
    <property type="molecule type" value="Genomic_DNA"/>
</dbReference>
<accession>A0A660SBT0</accession>
<dbReference type="GO" id="GO:0032006">
    <property type="term" value="P:regulation of TOR signaling"/>
    <property type="evidence" value="ECO:0007669"/>
    <property type="project" value="InterPro"/>
</dbReference>
<dbReference type="AlphaFoldDB" id="A0A660SBT0"/>
<evidence type="ECO:0008006" key="3">
    <source>
        <dbReference type="Google" id="ProtNLM"/>
    </source>
</evidence>
<gene>
    <name evidence="1" type="ORF">DRP44_00510</name>
</gene>
<dbReference type="Proteomes" id="UP000282321">
    <property type="component" value="Unassembled WGS sequence"/>
</dbReference>
<evidence type="ECO:0000313" key="1">
    <source>
        <dbReference type="EMBL" id="RKX68103.1"/>
    </source>
</evidence>
<organism evidence="1 2">
    <name type="scientific">candidate division TA06 bacterium</name>
    <dbReference type="NCBI Taxonomy" id="2250710"/>
    <lineage>
        <taxon>Bacteria</taxon>
        <taxon>Bacteria division TA06</taxon>
    </lineage>
</organism>
<sequence length="121" mass="13636">MINYEEKLNKLLDKISGSVLVSIVGTDGMGLAHVKKDDSIDIEKMDADVTSIILNSDKVAKSRDKGNLMEMFFTTGYSTYIIIPINELYFVYLIVEGENQNLGLARYELHKTVVEIEESLK</sequence>
<comment type="caution">
    <text evidence="1">The sequence shown here is derived from an EMBL/GenBank/DDBJ whole genome shotgun (WGS) entry which is preliminary data.</text>
</comment>
<dbReference type="Pfam" id="PF08923">
    <property type="entry name" value="MAPKK1_Int"/>
    <property type="match status" value="1"/>
</dbReference>
<evidence type="ECO:0000313" key="2">
    <source>
        <dbReference type="Proteomes" id="UP000282321"/>
    </source>
</evidence>
<dbReference type="SUPFAM" id="SSF103196">
    <property type="entry name" value="Roadblock/LC7 domain"/>
    <property type="match status" value="1"/>
</dbReference>
<reference evidence="1 2" key="1">
    <citation type="submission" date="2018-06" db="EMBL/GenBank/DDBJ databases">
        <title>Extensive metabolic versatility and redundancy in microbially diverse, dynamic hydrothermal sediments.</title>
        <authorList>
            <person name="Dombrowski N."/>
            <person name="Teske A."/>
            <person name="Baker B.J."/>
        </authorList>
    </citation>
    <scope>NUCLEOTIDE SEQUENCE [LARGE SCALE GENOMIC DNA]</scope>
    <source>
        <strain evidence="1">B35_G9</strain>
    </source>
</reference>
<dbReference type="InterPro" id="IPR015019">
    <property type="entry name" value="LAMTOR3"/>
</dbReference>
<proteinExistence type="predicted"/>